<gene>
    <name evidence="2" type="ORF">EDC22_104171</name>
</gene>
<dbReference type="InterPro" id="IPR042230">
    <property type="entry name" value="CusF_sf"/>
</dbReference>
<dbReference type="InterPro" id="IPR021647">
    <property type="entry name" value="CusF_Ec"/>
</dbReference>
<dbReference type="Proteomes" id="UP000295678">
    <property type="component" value="Unassembled WGS sequence"/>
</dbReference>
<evidence type="ECO:0000313" key="3">
    <source>
        <dbReference type="Proteomes" id="UP000295678"/>
    </source>
</evidence>
<feature type="chain" id="PRO_5021024710" evidence="1">
    <location>
        <begin position="22"/>
        <end position="92"/>
    </location>
</feature>
<feature type="signal peptide" evidence="1">
    <location>
        <begin position="1"/>
        <end position="21"/>
    </location>
</feature>
<keyword evidence="1" id="KW-0732">Signal</keyword>
<organism evidence="2 3">
    <name type="scientific">Tepidamorphus gemmatus</name>
    <dbReference type="NCBI Taxonomy" id="747076"/>
    <lineage>
        <taxon>Bacteria</taxon>
        <taxon>Pseudomonadati</taxon>
        <taxon>Pseudomonadota</taxon>
        <taxon>Alphaproteobacteria</taxon>
        <taxon>Hyphomicrobiales</taxon>
        <taxon>Tepidamorphaceae</taxon>
        <taxon>Tepidamorphus</taxon>
    </lineage>
</organism>
<sequence>MRTLVAAMAAIAVWTAGPALASDYTRGEVTKIDPQQKKLTIRHEEIRNLNMPPMTMVFVVAEDAMLDRVSVGQQIEFIAERVNGRITVTDIK</sequence>
<reference evidence="2 3" key="1">
    <citation type="submission" date="2019-03" db="EMBL/GenBank/DDBJ databases">
        <title>Genomic Encyclopedia of Type Strains, Phase IV (KMG-IV): sequencing the most valuable type-strain genomes for metagenomic binning, comparative biology and taxonomic classification.</title>
        <authorList>
            <person name="Goeker M."/>
        </authorList>
    </citation>
    <scope>NUCLEOTIDE SEQUENCE [LARGE SCALE GENOMIC DNA]</scope>
    <source>
        <strain evidence="2 3">DSM 19345</strain>
    </source>
</reference>
<name>A0A4R3ME47_9HYPH</name>
<dbReference type="Pfam" id="PF11604">
    <property type="entry name" value="CusF_Ec"/>
    <property type="match status" value="1"/>
</dbReference>
<protein>
    <submittedName>
        <fullName evidence="2">Cu/Ag efflux protein CusF</fullName>
    </submittedName>
</protein>
<dbReference type="AlphaFoldDB" id="A0A4R3ME47"/>
<dbReference type="Gene3D" id="2.40.50.320">
    <property type="entry name" value="Copper binding periplasmic protein CusF"/>
    <property type="match status" value="1"/>
</dbReference>
<accession>A0A4R3ME47</accession>
<dbReference type="RefSeq" id="WP_132806173.1">
    <property type="nucleotide sequence ID" value="NZ_SMAK01000004.1"/>
</dbReference>
<keyword evidence="3" id="KW-1185">Reference proteome</keyword>
<evidence type="ECO:0000313" key="2">
    <source>
        <dbReference type="EMBL" id="TCT11412.1"/>
    </source>
</evidence>
<dbReference type="OrthoDB" id="7371803at2"/>
<dbReference type="EMBL" id="SMAK01000004">
    <property type="protein sequence ID" value="TCT11412.1"/>
    <property type="molecule type" value="Genomic_DNA"/>
</dbReference>
<proteinExistence type="predicted"/>
<evidence type="ECO:0000256" key="1">
    <source>
        <dbReference type="SAM" id="SignalP"/>
    </source>
</evidence>
<comment type="caution">
    <text evidence="2">The sequence shown here is derived from an EMBL/GenBank/DDBJ whole genome shotgun (WGS) entry which is preliminary data.</text>
</comment>